<evidence type="ECO:0000256" key="5">
    <source>
        <dbReference type="ARBA" id="ARBA00012911"/>
    </source>
</evidence>
<dbReference type="PIRSF" id="PIRSF001365">
    <property type="entry name" value="DHDPS"/>
    <property type="match status" value="1"/>
</dbReference>
<accession>A0A6P8J284</accession>
<evidence type="ECO:0000256" key="13">
    <source>
        <dbReference type="PIRSR" id="PIRSR001365-2"/>
    </source>
</evidence>
<evidence type="ECO:0000256" key="7">
    <source>
        <dbReference type="ARBA" id="ARBA00023239"/>
    </source>
</evidence>
<keyword evidence="8" id="KW-0704">Schiff base</keyword>
<dbReference type="PRINTS" id="PR00146">
    <property type="entry name" value="DHPICSNTHASE"/>
</dbReference>
<evidence type="ECO:0000313" key="14">
    <source>
        <dbReference type="Proteomes" id="UP000515163"/>
    </source>
</evidence>
<keyword evidence="14" id="KW-1185">Reference proteome</keyword>
<dbReference type="SUPFAM" id="SSF51569">
    <property type="entry name" value="Aldolase"/>
    <property type="match status" value="1"/>
</dbReference>
<dbReference type="Gene3D" id="3.20.20.70">
    <property type="entry name" value="Aldolase class I"/>
    <property type="match status" value="1"/>
</dbReference>
<evidence type="ECO:0000256" key="12">
    <source>
        <dbReference type="PIRSR" id="PIRSR001365-1"/>
    </source>
</evidence>
<dbReference type="InterPro" id="IPR013785">
    <property type="entry name" value="Aldolase_TIM"/>
</dbReference>
<feature type="binding site" evidence="13">
    <location>
        <position position="212"/>
    </location>
    <ligand>
        <name>pyruvate</name>
        <dbReference type="ChEBI" id="CHEBI:15361"/>
    </ligand>
</feature>
<dbReference type="Proteomes" id="UP000515163">
    <property type="component" value="Unplaced"/>
</dbReference>
<feature type="non-terminal residue" evidence="15">
    <location>
        <position position="292"/>
    </location>
</feature>
<dbReference type="FunCoup" id="A0A6P8J284">
    <property type="interactions" value="481"/>
</dbReference>
<comment type="subcellular location">
    <subcellularLocation>
        <location evidence="1">Cytoplasm</location>
    </subcellularLocation>
</comment>
<dbReference type="AlphaFoldDB" id="A0A6P8J284"/>
<gene>
    <name evidence="15" type="primary">LOC116307528</name>
</gene>
<reference evidence="15" key="1">
    <citation type="submission" date="2025-08" db="UniProtKB">
        <authorList>
            <consortium name="RefSeq"/>
        </authorList>
    </citation>
    <scope>IDENTIFICATION</scope>
</reference>
<evidence type="ECO:0000256" key="1">
    <source>
        <dbReference type="ARBA" id="ARBA00004496"/>
    </source>
</evidence>
<evidence type="ECO:0000256" key="11">
    <source>
        <dbReference type="PIRNR" id="PIRNR001365"/>
    </source>
</evidence>
<evidence type="ECO:0000256" key="2">
    <source>
        <dbReference type="ARBA" id="ARBA00004878"/>
    </source>
</evidence>
<feature type="active site" description="Proton donor/acceptor" evidence="12">
    <location>
        <position position="140"/>
    </location>
</feature>
<dbReference type="RefSeq" id="XP_031573664.1">
    <property type="nucleotide sequence ID" value="XM_031717804.1"/>
</dbReference>
<keyword evidence="6" id="KW-0963">Cytoplasm</keyword>
<dbReference type="GO" id="GO:0005737">
    <property type="term" value="C:cytoplasm"/>
    <property type="evidence" value="ECO:0007669"/>
    <property type="project" value="UniProtKB-SubCell"/>
</dbReference>
<comment type="catalytic activity">
    <reaction evidence="10">
        <text>aceneuramate = aldehydo-N-acetyl-D-mannosamine + pyruvate</text>
        <dbReference type="Rhea" id="RHEA:23296"/>
        <dbReference type="ChEBI" id="CHEBI:15361"/>
        <dbReference type="ChEBI" id="CHEBI:17122"/>
        <dbReference type="ChEBI" id="CHEBI:173083"/>
        <dbReference type="EC" id="4.1.3.3"/>
    </reaction>
</comment>
<keyword evidence="7 11" id="KW-0456">Lyase</keyword>
<evidence type="ECO:0000256" key="8">
    <source>
        <dbReference type="ARBA" id="ARBA00023270"/>
    </source>
</evidence>
<dbReference type="InterPro" id="IPR002220">
    <property type="entry name" value="DapA-like"/>
</dbReference>
<dbReference type="GO" id="GO:0008747">
    <property type="term" value="F:N-acetylneuraminate lyase activity"/>
    <property type="evidence" value="ECO:0007669"/>
    <property type="project" value="UniProtKB-EC"/>
</dbReference>
<comment type="similarity">
    <text evidence="3">Belongs to the DapA family. NanA subfamily.</text>
</comment>
<dbReference type="PANTHER" id="PTHR12128:SF21">
    <property type="entry name" value="N-ACETYLNEURAMINATE LYASE"/>
    <property type="match status" value="1"/>
</dbReference>
<comment type="pathway">
    <text evidence="2">Amino-sugar metabolism; N-acetylneuraminate degradation.</text>
</comment>
<evidence type="ECO:0000256" key="9">
    <source>
        <dbReference type="ARBA" id="ARBA00023277"/>
    </source>
</evidence>
<organism evidence="14 15">
    <name type="scientific">Actinia tenebrosa</name>
    <name type="common">Australian red waratah sea anemone</name>
    <dbReference type="NCBI Taxonomy" id="6105"/>
    <lineage>
        <taxon>Eukaryota</taxon>
        <taxon>Metazoa</taxon>
        <taxon>Cnidaria</taxon>
        <taxon>Anthozoa</taxon>
        <taxon>Hexacorallia</taxon>
        <taxon>Actiniaria</taxon>
        <taxon>Actiniidae</taxon>
        <taxon>Actinia</taxon>
    </lineage>
</organism>
<dbReference type="SMART" id="SM01130">
    <property type="entry name" value="DHDPS"/>
    <property type="match status" value="1"/>
</dbReference>
<evidence type="ECO:0000256" key="3">
    <source>
        <dbReference type="ARBA" id="ARBA00006324"/>
    </source>
</evidence>
<dbReference type="KEGG" id="aten:116307528"/>
<dbReference type="EC" id="4.1.3.3" evidence="5"/>
<evidence type="ECO:0000256" key="10">
    <source>
        <dbReference type="ARBA" id="ARBA00044906"/>
    </source>
</evidence>
<dbReference type="OrthoDB" id="191315at2759"/>
<name>A0A6P8J284_ACTTE</name>
<feature type="active site" description="Schiff-base intermediate with substrate" evidence="12">
    <location>
        <position position="170"/>
    </location>
</feature>
<sequence length="292" mass="31612">MANPKIEGLITPPFTPLHENGEINLDVIPKYVDYLVQGGSQGVFVNGTSGECLLFSVDERKKLAEIWVNAAKDKLKYVIIQVGAESIKDTQELARHAQDIGAHSIAVLPPSYYKAGSPDALADYLQEVYKAAPSMPIMYYHIPFLTNINFPLEDILLAAQEKVPTLIGAKFSHNDLADMGRSLTLSQGKYQVSYGGDGMILGALAMGAVSCVGVCFNLAGKTASAVFNAFNKGDLEIARKHQNHLQALMKVINDNAGKSVFPLATLKAVMNMKGVNVGPPRLPLVPFKQKKL</sequence>
<dbReference type="PANTHER" id="PTHR12128">
    <property type="entry name" value="DIHYDRODIPICOLINATE SYNTHASE"/>
    <property type="match status" value="1"/>
</dbReference>
<evidence type="ECO:0000256" key="4">
    <source>
        <dbReference type="ARBA" id="ARBA00011881"/>
    </source>
</evidence>
<keyword evidence="9" id="KW-0119">Carbohydrate metabolism</keyword>
<proteinExistence type="inferred from homology"/>
<dbReference type="Pfam" id="PF00701">
    <property type="entry name" value="DHDPS"/>
    <property type="match status" value="1"/>
</dbReference>
<dbReference type="InParanoid" id="A0A6P8J284"/>
<evidence type="ECO:0000313" key="15">
    <source>
        <dbReference type="RefSeq" id="XP_031573664.1"/>
    </source>
</evidence>
<protein>
    <recommendedName>
        <fullName evidence="5">N-acetylneuraminate lyase</fullName>
        <ecNumber evidence="5">4.1.3.3</ecNumber>
    </recommendedName>
</protein>
<comment type="subunit">
    <text evidence="4">Homotetramer.</text>
</comment>
<dbReference type="GeneID" id="116307528"/>
<evidence type="ECO:0000256" key="6">
    <source>
        <dbReference type="ARBA" id="ARBA00022490"/>
    </source>
</evidence>